<organism evidence="2">
    <name type="scientific">human gut metagenome</name>
    <dbReference type="NCBI Taxonomy" id="408170"/>
    <lineage>
        <taxon>unclassified sequences</taxon>
        <taxon>metagenomes</taxon>
        <taxon>organismal metagenomes</taxon>
    </lineage>
</organism>
<proteinExistence type="predicted"/>
<protein>
    <recommendedName>
        <fullName evidence="3">Lipoprotein</fullName>
    </recommendedName>
</protein>
<dbReference type="EMBL" id="AJWZ01001713">
    <property type="protein sequence ID" value="EKC72980.1"/>
    <property type="molecule type" value="Genomic_DNA"/>
</dbReference>
<feature type="transmembrane region" description="Helical" evidence="1">
    <location>
        <begin position="29"/>
        <end position="48"/>
    </location>
</feature>
<name>K1U3L7_9ZZZZ</name>
<keyword evidence="1" id="KW-1133">Transmembrane helix</keyword>
<gene>
    <name evidence="2" type="ORF">OBE_02623</name>
</gene>
<sequence>MKKRGEYYITQFFYLNLQTLIFIGKMKQLKFLMVALTLLMGISFTSCLNSDDGEYDDIYGMVLVNNYM</sequence>
<keyword evidence="1" id="KW-0812">Transmembrane</keyword>
<evidence type="ECO:0000256" key="1">
    <source>
        <dbReference type="SAM" id="Phobius"/>
    </source>
</evidence>
<evidence type="ECO:0008006" key="3">
    <source>
        <dbReference type="Google" id="ProtNLM"/>
    </source>
</evidence>
<comment type="caution">
    <text evidence="2">The sequence shown here is derived from an EMBL/GenBank/DDBJ whole genome shotgun (WGS) entry which is preliminary data.</text>
</comment>
<accession>K1U3L7</accession>
<dbReference type="AlphaFoldDB" id="K1U3L7"/>
<evidence type="ECO:0000313" key="2">
    <source>
        <dbReference type="EMBL" id="EKC72980.1"/>
    </source>
</evidence>
<keyword evidence="1" id="KW-0472">Membrane</keyword>
<feature type="non-terminal residue" evidence="2">
    <location>
        <position position="68"/>
    </location>
</feature>
<reference evidence="2" key="1">
    <citation type="journal article" date="2013" name="Environ. Microbiol.">
        <title>Microbiota from the distal guts of lean and obese adolescents exhibit partial functional redundancy besides clear differences in community structure.</title>
        <authorList>
            <person name="Ferrer M."/>
            <person name="Ruiz A."/>
            <person name="Lanza F."/>
            <person name="Haange S.B."/>
            <person name="Oberbach A."/>
            <person name="Till H."/>
            <person name="Bargiela R."/>
            <person name="Campoy C."/>
            <person name="Segura M.T."/>
            <person name="Richter M."/>
            <person name="von Bergen M."/>
            <person name="Seifert J."/>
            <person name="Suarez A."/>
        </authorList>
    </citation>
    <scope>NUCLEOTIDE SEQUENCE</scope>
</reference>